<evidence type="ECO:0000313" key="1">
    <source>
        <dbReference type="EMBL" id="KAJ3534343.1"/>
    </source>
</evidence>
<dbReference type="EMBL" id="JANHOG010001612">
    <property type="protein sequence ID" value="KAJ3534343.1"/>
    <property type="molecule type" value="Genomic_DNA"/>
</dbReference>
<proteinExistence type="predicted"/>
<evidence type="ECO:0000313" key="2">
    <source>
        <dbReference type="Proteomes" id="UP001148662"/>
    </source>
</evidence>
<sequence>MLWMDSPLRAYASDLPLASNHRSSYTYFMCKTVGGYVFRPPDVRVSLVTLQIIETLRAASIKTQTIALVQEPSPYGAFCLSRSPLLASSHEYCYDRRVVAPIKSLKIMRGGNQIPDFGRRGEARKRYIIDGTLLYLSRSFGCQKLHLCFCTFISVREYCVADAMNATEVAQYETSIRLALISNHAAHAAATIASYEYISGLQFELLMWRRKWTGATWVFIANRCTSVIIPVLVGICTRAPTVVAAVFSALRVFALSNRSYFLCILILSIGLVPVITNIYNILTTAWMYSDENCLGNSKLSASTIGIELATRLSTVIVDVLVVAITWMKTYQQVRQAASLGIQGISRILLVDVYIFCASLYLLPSFHPLKGLKQCHFLFNLVEILGDVWPAFFSSKQTFLALNTVQPILISWFIINLRRADENNKACGSGLASLSHFSALHFHAPTGLMESIIGPMGGPVGFGEHSIWNKGEDIVADELYDRSPGREENLRSSVMRGSQSDCSLRRRTYLCIVRYYNVELITWLDAEALYDQLIPSLLNLVLPSFSHFRPLTEHLTCEVSMENATAVAEYTTNFRADLVAVHVDDIAITLAVHEYILGLVYEVLIWRHKWTGVTWIFTANRCCMLLSVLVRCASPVVTVLIAICVRSPTITAAGAVALATRLSSVVVDCIVVGITWRKTYQQAKESISLGLHSASQILLLDGSIYFLFMMILNSLQIATDVLCQPSLTNVQVTSDIFNTLQAILISRFIINLRYPNGSNDDGHSNFASISTVRFRIPRGLSDSIIGPMDGSVGFGEQSIWEERESFIGDGVGVKSIGNKLKIRHYYRARYSSSYWEYSRPEVYYTAVDPAHDIPCRIDDHIQAGQKVASLAHGWVRWSTTTTVALE</sequence>
<reference evidence="1" key="1">
    <citation type="submission" date="2022-07" db="EMBL/GenBank/DDBJ databases">
        <title>Genome Sequence of Phlebia brevispora.</title>
        <authorList>
            <person name="Buettner E."/>
        </authorList>
    </citation>
    <scope>NUCLEOTIDE SEQUENCE</scope>
    <source>
        <strain evidence="1">MPL23</strain>
    </source>
</reference>
<dbReference type="Proteomes" id="UP001148662">
    <property type="component" value="Unassembled WGS sequence"/>
</dbReference>
<name>A0ACC1S8G9_9APHY</name>
<gene>
    <name evidence="1" type="ORF">NM688_g7151</name>
</gene>
<keyword evidence="2" id="KW-1185">Reference proteome</keyword>
<accession>A0ACC1S8G9</accession>
<comment type="caution">
    <text evidence="1">The sequence shown here is derived from an EMBL/GenBank/DDBJ whole genome shotgun (WGS) entry which is preliminary data.</text>
</comment>
<protein>
    <submittedName>
        <fullName evidence="1">Uncharacterized protein</fullName>
    </submittedName>
</protein>
<organism evidence="1 2">
    <name type="scientific">Phlebia brevispora</name>
    <dbReference type="NCBI Taxonomy" id="194682"/>
    <lineage>
        <taxon>Eukaryota</taxon>
        <taxon>Fungi</taxon>
        <taxon>Dikarya</taxon>
        <taxon>Basidiomycota</taxon>
        <taxon>Agaricomycotina</taxon>
        <taxon>Agaricomycetes</taxon>
        <taxon>Polyporales</taxon>
        <taxon>Meruliaceae</taxon>
        <taxon>Phlebia</taxon>
    </lineage>
</organism>